<evidence type="ECO:0000313" key="2">
    <source>
        <dbReference type="Proteomes" id="UP000825381"/>
    </source>
</evidence>
<organism evidence="1 2">
    <name type="scientific">Flavobacterium litorale</name>
    <dbReference type="NCBI Taxonomy" id="2856519"/>
    <lineage>
        <taxon>Bacteria</taxon>
        <taxon>Pseudomonadati</taxon>
        <taxon>Bacteroidota</taxon>
        <taxon>Flavobacteriia</taxon>
        <taxon>Flavobacteriales</taxon>
        <taxon>Flavobacteriaceae</taxon>
        <taxon>Flavobacterium</taxon>
    </lineage>
</organism>
<dbReference type="EMBL" id="CP080429">
    <property type="protein sequence ID" value="QYJ68485.1"/>
    <property type="molecule type" value="Genomic_DNA"/>
</dbReference>
<sequence length="204" mass="23628">MTNPVLTLTRQEIITAIHQWKNVSTDATTVVNYFRQGNSFSYSIPKYAQASVNIHIYPAIHHDMLVFLIIPADYDKVAHDLDFQDFTYISYPMWNVGNGTLPDREAVERIKRWNDHYEQWIPQQINTVDGIFRAFRIGRDDFQVKDTEINMALRKDPIDPLAHFIADLIVTNKEETRVFYEDLAEPVPPFSASAALSSFYLLTL</sequence>
<keyword evidence="2" id="KW-1185">Reference proteome</keyword>
<dbReference type="RefSeq" id="WP_220640825.1">
    <property type="nucleotide sequence ID" value="NZ_CP080429.1"/>
</dbReference>
<accession>A0ABX8VCD8</accession>
<proteinExistence type="predicted"/>
<dbReference type="Proteomes" id="UP000825381">
    <property type="component" value="Chromosome"/>
</dbReference>
<reference evidence="1 2" key="1">
    <citation type="submission" date="2021-07" db="EMBL/GenBank/DDBJ databases">
        <title>Flavobacterium WSW3-B6 sp.nov, isolated from seaweed.</title>
        <authorList>
            <person name="Muhammad N."/>
            <person name="Ho H."/>
            <person name="Lee Y.-J."/>
            <person name="Nguyen T."/>
            <person name="Ho J."/>
            <person name="Kim S.-G."/>
        </authorList>
    </citation>
    <scope>NUCLEOTIDE SEQUENCE [LARGE SCALE GENOMIC DNA]</scope>
    <source>
        <strain evidence="1 2">WSW3-B6</strain>
    </source>
</reference>
<protein>
    <submittedName>
        <fullName evidence="1">Uncharacterized protein</fullName>
    </submittedName>
</protein>
<name>A0ABX8VCD8_9FLAO</name>
<evidence type="ECO:0000313" key="1">
    <source>
        <dbReference type="EMBL" id="QYJ68485.1"/>
    </source>
</evidence>
<gene>
    <name evidence="1" type="ORF">K1I41_00965</name>
</gene>